<organism evidence="1 2">
    <name type="scientific">Melia azedarach</name>
    <name type="common">Chinaberry tree</name>
    <dbReference type="NCBI Taxonomy" id="155640"/>
    <lineage>
        <taxon>Eukaryota</taxon>
        <taxon>Viridiplantae</taxon>
        <taxon>Streptophyta</taxon>
        <taxon>Embryophyta</taxon>
        <taxon>Tracheophyta</taxon>
        <taxon>Spermatophyta</taxon>
        <taxon>Magnoliopsida</taxon>
        <taxon>eudicotyledons</taxon>
        <taxon>Gunneridae</taxon>
        <taxon>Pentapetalae</taxon>
        <taxon>rosids</taxon>
        <taxon>malvids</taxon>
        <taxon>Sapindales</taxon>
        <taxon>Meliaceae</taxon>
        <taxon>Melia</taxon>
    </lineage>
</organism>
<keyword evidence="2" id="KW-1185">Reference proteome</keyword>
<accession>A0ACC1WPD5</accession>
<proteinExistence type="predicted"/>
<evidence type="ECO:0000313" key="2">
    <source>
        <dbReference type="Proteomes" id="UP001164539"/>
    </source>
</evidence>
<name>A0ACC1WPD5_MELAZ</name>
<protein>
    <submittedName>
        <fullName evidence="1">Uncharacterized protein</fullName>
    </submittedName>
</protein>
<sequence>MSKESGKIVGEKTPREEEQAKAKAEGQTEQWVNTKKNASVIPPPKKLVKTMIFEYFVHSLSCLGSSSSEIYPPTQPKTKSAQKVNHVFPSAP</sequence>
<reference evidence="1 2" key="1">
    <citation type="journal article" date="2023" name="Science">
        <title>Complex scaffold remodeling in plant triterpene biosynthesis.</title>
        <authorList>
            <person name="De La Pena R."/>
            <person name="Hodgson H."/>
            <person name="Liu J.C."/>
            <person name="Stephenson M.J."/>
            <person name="Martin A.C."/>
            <person name="Owen C."/>
            <person name="Harkess A."/>
            <person name="Leebens-Mack J."/>
            <person name="Jimenez L.E."/>
            <person name="Osbourn A."/>
            <person name="Sattely E.S."/>
        </authorList>
    </citation>
    <scope>NUCLEOTIDE SEQUENCE [LARGE SCALE GENOMIC DNA]</scope>
    <source>
        <strain evidence="2">cv. JPN11</strain>
        <tissue evidence="1">Leaf</tissue>
    </source>
</reference>
<dbReference type="Proteomes" id="UP001164539">
    <property type="component" value="Chromosome 14"/>
</dbReference>
<gene>
    <name evidence="1" type="ORF">OWV82_024125</name>
</gene>
<dbReference type="EMBL" id="CM051407">
    <property type="protein sequence ID" value="KAJ4700802.1"/>
    <property type="molecule type" value="Genomic_DNA"/>
</dbReference>
<evidence type="ECO:0000313" key="1">
    <source>
        <dbReference type="EMBL" id="KAJ4700802.1"/>
    </source>
</evidence>
<comment type="caution">
    <text evidence="1">The sequence shown here is derived from an EMBL/GenBank/DDBJ whole genome shotgun (WGS) entry which is preliminary data.</text>
</comment>